<dbReference type="STRING" id="3088.A0A383VHK5"/>
<evidence type="ECO:0000256" key="8">
    <source>
        <dbReference type="RuleBase" id="RU003671"/>
    </source>
</evidence>
<dbReference type="SUPFAM" id="SSF55979">
    <property type="entry name" value="DNA clamp"/>
    <property type="match status" value="2"/>
</dbReference>
<evidence type="ECO:0000256" key="4">
    <source>
        <dbReference type="ARBA" id="ARBA00023125"/>
    </source>
</evidence>
<evidence type="ECO:0000256" key="2">
    <source>
        <dbReference type="ARBA" id="ARBA00010462"/>
    </source>
</evidence>
<dbReference type="CDD" id="cd00577">
    <property type="entry name" value="PCNA"/>
    <property type="match status" value="1"/>
</dbReference>
<dbReference type="FunFam" id="3.70.10.10:FF:000001">
    <property type="entry name" value="Proliferating cell nuclear antigen"/>
    <property type="match status" value="1"/>
</dbReference>
<evidence type="ECO:0000256" key="5">
    <source>
        <dbReference type="ARBA" id="ARBA00023242"/>
    </source>
</evidence>
<evidence type="ECO:0000313" key="11">
    <source>
        <dbReference type="EMBL" id="SZX64681.1"/>
    </source>
</evidence>
<dbReference type="HAMAP" id="MF_00317">
    <property type="entry name" value="DNApol_clamp_arch"/>
    <property type="match status" value="1"/>
</dbReference>
<dbReference type="PROSITE" id="PS01251">
    <property type="entry name" value="PCNA_1"/>
    <property type="match status" value="1"/>
</dbReference>
<dbReference type="Proteomes" id="UP000256970">
    <property type="component" value="Unassembled WGS sequence"/>
</dbReference>
<name>A0A383VHK5_TETOB</name>
<dbReference type="InterPro" id="IPR022648">
    <property type="entry name" value="Pr_cel_nuc_antig_N"/>
</dbReference>
<dbReference type="GO" id="GO:0006275">
    <property type="term" value="P:regulation of DNA replication"/>
    <property type="evidence" value="ECO:0007669"/>
    <property type="project" value="InterPro"/>
</dbReference>
<dbReference type="Pfam" id="PF02747">
    <property type="entry name" value="PCNA_C"/>
    <property type="match status" value="1"/>
</dbReference>
<dbReference type="GO" id="GO:0043626">
    <property type="term" value="C:PCNA complex"/>
    <property type="evidence" value="ECO:0007669"/>
    <property type="project" value="TreeGrafter"/>
</dbReference>
<dbReference type="Pfam" id="PF00705">
    <property type="entry name" value="PCNA_N"/>
    <property type="match status" value="1"/>
</dbReference>
<keyword evidence="3 8" id="KW-0235">DNA replication</keyword>
<dbReference type="AlphaFoldDB" id="A0A383VHK5"/>
<comment type="subcellular location">
    <subcellularLocation>
        <location evidence="1 7">Nucleus</location>
    </subcellularLocation>
</comment>
<dbReference type="InterPro" id="IPR022649">
    <property type="entry name" value="Pr_cel_nuc_antig_C"/>
</dbReference>
<sequence>MFEARLTQGGLLKKLVEAVKDLVTDGNFEATEAGISLQAMDTSHVCLVALQLRGDGFENFRCDRNVTLGIQLANLSKLLKCAGNDDIITLKADDQPDVITMTFEDPKTERFADFSLKLMDIDSEHLGIPETEYSATIRMPSAEYARICKDLSSIGETVAISATKEGVKFSTSGDVGTANITVRSNTAADLKPEQQTTVELGEPVALTFALRYLNSFAKAASLASQVQLSMTKDLPVVVEFTISDMGHLKFYLAPKIDEDEDMGDEVGES</sequence>
<dbReference type="Gene3D" id="3.10.150.10">
    <property type="entry name" value="DNA Polymerase III, subunit A, domain 2"/>
    <property type="match status" value="2"/>
</dbReference>
<dbReference type="InterPro" id="IPR046938">
    <property type="entry name" value="DNA_clamp_sf"/>
</dbReference>
<comment type="similarity">
    <text evidence="2 8">Belongs to the PCNA family.</text>
</comment>
<dbReference type="PRINTS" id="PR00339">
    <property type="entry name" value="PCNACYCLIN"/>
</dbReference>
<dbReference type="PROSITE" id="PS00293">
    <property type="entry name" value="PCNA_2"/>
    <property type="match status" value="1"/>
</dbReference>
<dbReference type="GO" id="GO:0006272">
    <property type="term" value="P:leading strand elongation"/>
    <property type="evidence" value="ECO:0007669"/>
    <property type="project" value="TreeGrafter"/>
</dbReference>
<evidence type="ECO:0000256" key="6">
    <source>
        <dbReference type="ARBA" id="ARBA00053268"/>
    </source>
</evidence>
<evidence type="ECO:0000259" key="10">
    <source>
        <dbReference type="Pfam" id="PF02747"/>
    </source>
</evidence>
<dbReference type="GO" id="GO:0019985">
    <property type="term" value="P:translesion synthesis"/>
    <property type="evidence" value="ECO:0007669"/>
    <property type="project" value="TreeGrafter"/>
</dbReference>
<dbReference type="InterPro" id="IPR022659">
    <property type="entry name" value="Pr_cel_nuc_antig_CS"/>
</dbReference>
<dbReference type="InterPro" id="IPR000730">
    <property type="entry name" value="Pr_cel_nuc_antig"/>
</dbReference>
<dbReference type="PANTHER" id="PTHR11352">
    <property type="entry name" value="PROLIFERATING CELL NUCLEAR ANTIGEN"/>
    <property type="match status" value="1"/>
</dbReference>
<dbReference type="GO" id="GO:0006298">
    <property type="term" value="P:mismatch repair"/>
    <property type="evidence" value="ECO:0007669"/>
    <property type="project" value="TreeGrafter"/>
</dbReference>
<dbReference type="FunFam" id="3.10.150.10:FF:000006">
    <property type="entry name" value="Proliferating cell nuclear antigen"/>
    <property type="match status" value="1"/>
</dbReference>
<protein>
    <recommendedName>
        <fullName evidence="7">DNA sliding clamp PCNA</fullName>
    </recommendedName>
</protein>
<dbReference type="GO" id="GO:0003677">
    <property type="term" value="F:DNA binding"/>
    <property type="evidence" value="ECO:0007669"/>
    <property type="project" value="UniProtKB-KW"/>
</dbReference>
<organism evidence="11 12">
    <name type="scientific">Tetradesmus obliquus</name>
    <name type="common">Green alga</name>
    <name type="synonym">Acutodesmus obliquus</name>
    <dbReference type="NCBI Taxonomy" id="3088"/>
    <lineage>
        <taxon>Eukaryota</taxon>
        <taxon>Viridiplantae</taxon>
        <taxon>Chlorophyta</taxon>
        <taxon>core chlorophytes</taxon>
        <taxon>Chlorophyceae</taxon>
        <taxon>CS clade</taxon>
        <taxon>Sphaeropleales</taxon>
        <taxon>Scenedesmaceae</taxon>
        <taxon>Tetradesmus</taxon>
    </lineage>
</organism>
<feature type="domain" description="Proliferating cell nuclear antigen PCNA N-terminal" evidence="9">
    <location>
        <begin position="1"/>
        <end position="124"/>
    </location>
</feature>
<reference evidence="11 12" key="1">
    <citation type="submission" date="2016-10" db="EMBL/GenBank/DDBJ databases">
        <authorList>
            <person name="Cai Z."/>
        </authorList>
    </citation>
    <scope>NUCLEOTIDE SEQUENCE [LARGE SCALE GENOMIC DNA]</scope>
</reference>
<keyword evidence="5 7" id="KW-0539">Nucleus</keyword>
<comment type="function">
    <text evidence="6">This protein is an auxiliary protein of DNA polymerase delta and is involved in the control of eukaryotic DNA replication by increasing the polymerase's processibility during elongation of the leading strand.</text>
</comment>
<evidence type="ECO:0000313" key="12">
    <source>
        <dbReference type="Proteomes" id="UP000256970"/>
    </source>
</evidence>
<dbReference type="NCBIfam" id="TIGR00590">
    <property type="entry name" value="pcna"/>
    <property type="match status" value="1"/>
</dbReference>
<gene>
    <name evidence="11" type="ORF">BQ4739_LOCUS5175</name>
</gene>
<dbReference type="GO" id="GO:0030337">
    <property type="term" value="F:DNA polymerase processivity factor activity"/>
    <property type="evidence" value="ECO:0007669"/>
    <property type="project" value="InterPro"/>
</dbReference>
<keyword evidence="4 8" id="KW-0238">DNA-binding</keyword>
<evidence type="ECO:0000259" key="9">
    <source>
        <dbReference type="Pfam" id="PF00705"/>
    </source>
</evidence>
<comment type="function">
    <text evidence="7">This protein is an auxiliary protein of DNA polymerase delta and is involved in the control of eukaryotic DNA replication by increasing the polymerase's processivity during elongation of the leading strand.</text>
</comment>
<feature type="domain" description="Proliferating cell nuclear antigen PCNA C-terminal" evidence="10">
    <location>
        <begin position="127"/>
        <end position="255"/>
    </location>
</feature>
<accession>A0A383VHK5</accession>
<proteinExistence type="inferred from homology"/>
<evidence type="ECO:0000256" key="7">
    <source>
        <dbReference type="RuleBase" id="RU000641"/>
    </source>
</evidence>
<dbReference type="FunFam" id="3.10.150.10:FF:000008">
    <property type="entry name" value="Proliferating cell nuclear antigen"/>
    <property type="match status" value="1"/>
</dbReference>
<evidence type="ECO:0000256" key="1">
    <source>
        <dbReference type="ARBA" id="ARBA00004123"/>
    </source>
</evidence>
<keyword evidence="12" id="KW-1185">Reference proteome</keyword>
<dbReference type="PANTHER" id="PTHR11352:SF0">
    <property type="entry name" value="PROLIFERATING CELL NUCLEAR ANTIGEN"/>
    <property type="match status" value="1"/>
</dbReference>
<dbReference type="EMBL" id="FNXT01000443">
    <property type="protein sequence ID" value="SZX64681.1"/>
    <property type="molecule type" value="Genomic_DNA"/>
</dbReference>
<evidence type="ECO:0000256" key="3">
    <source>
        <dbReference type="ARBA" id="ARBA00022705"/>
    </source>
</evidence>